<accession>A0ABW5NBR5</accession>
<dbReference type="RefSeq" id="WP_378258510.1">
    <property type="nucleotide sequence ID" value="NZ_JBHSJV010000001.1"/>
</dbReference>
<protein>
    <submittedName>
        <fullName evidence="1">Uncharacterized protein</fullName>
    </submittedName>
</protein>
<evidence type="ECO:0000313" key="2">
    <source>
        <dbReference type="Proteomes" id="UP001597459"/>
    </source>
</evidence>
<evidence type="ECO:0000313" key="1">
    <source>
        <dbReference type="EMBL" id="MFD2591870.1"/>
    </source>
</evidence>
<reference evidence="2" key="1">
    <citation type="journal article" date="2019" name="Int. J. Syst. Evol. Microbiol.">
        <title>The Global Catalogue of Microorganisms (GCM) 10K type strain sequencing project: providing services to taxonomists for standard genome sequencing and annotation.</title>
        <authorList>
            <consortium name="The Broad Institute Genomics Platform"/>
            <consortium name="The Broad Institute Genome Sequencing Center for Infectious Disease"/>
            <person name="Wu L."/>
            <person name="Ma J."/>
        </authorList>
    </citation>
    <scope>NUCLEOTIDE SEQUENCE [LARGE SCALE GENOMIC DNA]</scope>
    <source>
        <strain evidence="2">KCTC 42423</strain>
    </source>
</reference>
<organism evidence="1 2">
    <name type="scientific">Aquimarina hainanensis</name>
    <dbReference type="NCBI Taxonomy" id="1578017"/>
    <lineage>
        <taxon>Bacteria</taxon>
        <taxon>Pseudomonadati</taxon>
        <taxon>Bacteroidota</taxon>
        <taxon>Flavobacteriia</taxon>
        <taxon>Flavobacteriales</taxon>
        <taxon>Flavobacteriaceae</taxon>
        <taxon>Aquimarina</taxon>
    </lineage>
</organism>
<gene>
    <name evidence="1" type="ORF">ACFSTE_13620</name>
</gene>
<keyword evidence="2" id="KW-1185">Reference proteome</keyword>
<sequence>MKFEDDTEGVIFNHYSFCEIIKHIMVQYGNITYQEADKKLKNHFLIEIPKSKDDVEFLGHELEFHWAMHVLYGDMYWTKGIPSDFNNFKEEYLIWEAKIRVKHNLKKPYLYYEIEE</sequence>
<proteinExistence type="predicted"/>
<comment type="caution">
    <text evidence="1">The sequence shown here is derived from an EMBL/GenBank/DDBJ whole genome shotgun (WGS) entry which is preliminary data.</text>
</comment>
<dbReference type="EMBL" id="JBHULX010000027">
    <property type="protein sequence ID" value="MFD2591870.1"/>
    <property type="molecule type" value="Genomic_DNA"/>
</dbReference>
<dbReference type="Proteomes" id="UP001597459">
    <property type="component" value="Unassembled WGS sequence"/>
</dbReference>
<name>A0ABW5NBR5_9FLAO</name>